<dbReference type="AlphaFoldDB" id="A0A200PRD4"/>
<sequence length="753" mass="83980">MFSGPTRSSIVSAIKTSTFHKFLPVGQSIHGQIIKSGFLPETQIFNHLLNMYLKSSDFISAQKLFDEMPERNLVSYSTLISGYSRSDTPQFALNLIPLLQKQAFDLNQFVFSSLILACSKLKWVDQGKQIHAQVIVSDFESDPFVQTSLVDMYSKVSDLESAVSAFGSSPIADPVIYNSMISGFVSFGSYEEALELFIEGRRTIDLTPTQFTFGSVIKACSNMRREVGEQIHGFSLKTGFDSNCFVGTSLVDMYGKLHDMESSEKVFRSIESVDLALYNSMIVGFSNNNLHEVALEFFGELKSEGLDPNGCTFSSVLKACAGLQCLDLGRTIHGVIVKSEIQQDFVLSTSLIDMYMKCGFVDVSCRLFDTLTERSTVLYNSMLFGHGQNGNFEKAVKLFIDMSRQGVEPNHATFIALMNSCLGHERILYTHVIKHGFGIDLTVQNAFLDGLIKGGEVDEAQYLFDKMQERNVVSWTTIISGLSQLGLDSNALEFFKKMHSARVKVNPNSFTFSSVFGACGSLTDLEQGRCIHGCSIKYGIMGDEFTNSSLLDMYAKCGALDESKKLFDELPKSDVVSWNSMITACAHFGEGHEALKLLEGMEKYRIEPNEVTFTSLLTACSHSGLVDEGVRVFESITGKYCMVPSKEHYVCMVDMFGRAGMLKRAKCLIDSMPYKPDGLIWRTLLASCKLHTNLEFADIASTEDQDNSSLVLMSNIYSELGMWDDVVKLRRRMRDKKEVKEAGLSWVQIRDAR</sequence>
<keyword evidence="4" id="KW-1185">Reference proteome</keyword>
<evidence type="ECO:0000256" key="2">
    <source>
        <dbReference type="PROSITE-ProRule" id="PRU00708"/>
    </source>
</evidence>
<keyword evidence="1" id="KW-0677">Repeat</keyword>
<dbReference type="FunFam" id="1.25.40.10:FF:000381">
    <property type="entry name" value="Pentatricopeptide repeat-containing protein"/>
    <property type="match status" value="1"/>
</dbReference>
<dbReference type="GO" id="GO:0009451">
    <property type="term" value="P:RNA modification"/>
    <property type="evidence" value="ECO:0007669"/>
    <property type="project" value="InterPro"/>
</dbReference>
<feature type="repeat" description="PPR" evidence="2">
    <location>
        <begin position="440"/>
        <end position="474"/>
    </location>
</feature>
<dbReference type="OMA" id="SCLGHER"/>
<proteinExistence type="predicted"/>
<dbReference type="InterPro" id="IPR046848">
    <property type="entry name" value="E_motif"/>
</dbReference>
<dbReference type="GO" id="GO:0003723">
    <property type="term" value="F:RNA binding"/>
    <property type="evidence" value="ECO:0007669"/>
    <property type="project" value="InterPro"/>
</dbReference>
<dbReference type="InterPro" id="IPR011990">
    <property type="entry name" value="TPR-like_helical_dom_sf"/>
</dbReference>
<protein>
    <submittedName>
        <fullName evidence="3">Pentatricopeptide repeat</fullName>
    </submittedName>
</protein>
<feature type="repeat" description="PPR" evidence="2">
    <location>
        <begin position="41"/>
        <end position="75"/>
    </location>
</feature>
<organism evidence="3 4">
    <name type="scientific">Macleaya cordata</name>
    <name type="common">Five-seeded plume-poppy</name>
    <name type="synonym">Bocconia cordata</name>
    <dbReference type="NCBI Taxonomy" id="56857"/>
    <lineage>
        <taxon>Eukaryota</taxon>
        <taxon>Viridiplantae</taxon>
        <taxon>Streptophyta</taxon>
        <taxon>Embryophyta</taxon>
        <taxon>Tracheophyta</taxon>
        <taxon>Spermatophyta</taxon>
        <taxon>Magnoliopsida</taxon>
        <taxon>Ranunculales</taxon>
        <taxon>Papaveraceae</taxon>
        <taxon>Papaveroideae</taxon>
        <taxon>Macleaya</taxon>
    </lineage>
</organism>
<dbReference type="InParanoid" id="A0A200PRD4"/>
<dbReference type="STRING" id="56857.A0A200PRD4"/>
<dbReference type="Proteomes" id="UP000195402">
    <property type="component" value="Unassembled WGS sequence"/>
</dbReference>
<feature type="repeat" description="PPR" evidence="2">
    <location>
        <begin position="173"/>
        <end position="208"/>
    </location>
</feature>
<feature type="repeat" description="PPR" evidence="2">
    <location>
        <begin position="375"/>
        <end position="409"/>
    </location>
</feature>
<dbReference type="FunFam" id="1.25.40.10:FF:000343">
    <property type="entry name" value="Pentatricopeptide repeat-containing protein At3g58590"/>
    <property type="match status" value="2"/>
</dbReference>
<dbReference type="InterPro" id="IPR002885">
    <property type="entry name" value="PPR_rpt"/>
</dbReference>
<feature type="repeat" description="PPR" evidence="2">
    <location>
        <begin position="543"/>
        <end position="573"/>
    </location>
</feature>
<dbReference type="Pfam" id="PF20431">
    <property type="entry name" value="E_motif"/>
    <property type="match status" value="1"/>
</dbReference>
<feature type="repeat" description="PPR" evidence="2">
    <location>
        <begin position="274"/>
        <end position="308"/>
    </location>
</feature>
<dbReference type="NCBIfam" id="TIGR00756">
    <property type="entry name" value="PPR"/>
    <property type="match status" value="6"/>
</dbReference>
<name>A0A200PRD4_MACCD</name>
<accession>A0A200PRD4</accession>
<dbReference type="InterPro" id="IPR046960">
    <property type="entry name" value="PPR_At4g14850-like_plant"/>
</dbReference>
<feature type="repeat" description="PPR" evidence="2">
    <location>
        <begin position="609"/>
        <end position="643"/>
    </location>
</feature>
<dbReference type="Pfam" id="PF01535">
    <property type="entry name" value="PPR"/>
    <property type="match status" value="5"/>
</dbReference>
<evidence type="ECO:0000313" key="4">
    <source>
        <dbReference type="Proteomes" id="UP000195402"/>
    </source>
</evidence>
<evidence type="ECO:0000313" key="3">
    <source>
        <dbReference type="EMBL" id="OVA00787.1"/>
    </source>
</evidence>
<comment type="caution">
    <text evidence="3">The sequence shown here is derived from an EMBL/GenBank/DDBJ whole genome shotgun (WGS) entry which is preliminary data.</text>
</comment>
<dbReference type="PROSITE" id="PS51375">
    <property type="entry name" value="PPR"/>
    <property type="match status" value="8"/>
</dbReference>
<gene>
    <name evidence="3" type="ORF">BVC80_9083g85</name>
</gene>
<reference evidence="3 4" key="1">
    <citation type="journal article" date="2017" name="Mol. Plant">
        <title>The Genome of Medicinal Plant Macleaya cordata Provides New Insights into Benzylisoquinoline Alkaloids Metabolism.</title>
        <authorList>
            <person name="Liu X."/>
            <person name="Liu Y."/>
            <person name="Huang P."/>
            <person name="Ma Y."/>
            <person name="Qing Z."/>
            <person name="Tang Q."/>
            <person name="Cao H."/>
            <person name="Cheng P."/>
            <person name="Zheng Y."/>
            <person name="Yuan Z."/>
            <person name="Zhou Y."/>
            <person name="Liu J."/>
            <person name="Tang Z."/>
            <person name="Zhuo Y."/>
            <person name="Zhang Y."/>
            <person name="Yu L."/>
            <person name="Huang J."/>
            <person name="Yang P."/>
            <person name="Peng Q."/>
            <person name="Zhang J."/>
            <person name="Jiang W."/>
            <person name="Zhang Z."/>
            <person name="Lin K."/>
            <person name="Ro D.K."/>
            <person name="Chen X."/>
            <person name="Xiong X."/>
            <person name="Shang Y."/>
            <person name="Huang S."/>
            <person name="Zeng J."/>
        </authorList>
    </citation>
    <scope>NUCLEOTIDE SEQUENCE [LARGE SCALE GENOMIC DNA]</scope>
    <source>
        <strain evidence="4">cv. BLH2017</strain>
        <tissue evidence="3">Root</tissue>
    </source>
</reference>
<dbReference type="FunFam" id="1.25.40.10:FF:000090">
    <property type="entry name" value="Pentatricopeptide repeat-containing protein, chloroplastic"/>
    <property type="match status" value="1"/>
</dbReference>
<evidence type="ECO:0000256" key="1">
    <source>
        <dbReference type="ARBA" id="ARBA00022737"/>
    </source>
</evidence>
<dbReference type="PANTHER" id="PTHR47926:SF342">
    <property type="entry name" value="TETRATRICOPEPTIDE-LIKE HELICAL DOMAIN-CONTAINING PROTEIN-RELATED"/>
    <property type="match status" value="1"/>
</dbReference>
<dbReference type="OrthoDB" id="185373at2759"/>
<dbReference type="PANTHER" id="PTHR47926">
    <property type="entry name" value="PENTATRICOPEPTIDE REPEAT-CONTAINING PROTEIN"/>
    <property type="match status" value="1"/>
</dbReference>
<dbReference type="Gene3D" id="1.25.40.10">
    <property type="entry name" value="Tetratricopeptide repeat domain"/>
    <property type="match status" value="6"/>
</dbReference>
<feature type="repeat" description="PPR" evidence="2">
    <location>
        <begin position="574"/>
        <end position="608"/>
    </location>
</feature>
<dbReference type="Pfam" id="PF13041">
    <property type="entry name" value="PPR_2"/>
    <property type="match status" value="4"/>
</dbReference>
<dbReference type="EMBL" id="MVGT01004287">
    <property type="protein sequence ID" value="OVA00787.1"/>
    <property type="molecule type" value="Genomic_DNA"/>
</dbReference>